<protein>
    <submittedName>
        <fullName evidence="5">Uncharacterized protein</fullName>
    </submittedName>
</protein>
<dbReference type="PANTHER" id="PTHR45639">
    <property type="entry name" value="HSC70CB, ISOFORM G-RELATED"/>
    <property type="match status" value="1"/>
</dbReference>
<sequence length="361" mass="40195">MTSNQGVPTCRWTPAKVYQPYDGFSSSSLPHDWLYSVEELMSMQLDYVRELSSSVAGENVRDELMTVPAYFTQLQRQAINGETEVSGMRIVTFFNDGTAIAVNYTMARQLPSREVHMIHDSSAAATRTNHCPRHQYIHETRKHHPTTSLHPGFNTLGSETGFTQLIQTLPEAKVATDLKSEFIDRPYAKLAREAERIKAISSVDTEVHAGVEGLVGDGDFKTKLEQKARPRTCPGGSSRTLWVELASVLELYPPRWEPLVPFVQTMVKNAIESARLATKVDADEACVLGTAFYSASLCPLFNTKLVEVQDAVVCADQPAQFKYSHAVIYDHGKHEPLTPMAEFAEKEIKAVESLMSKARPT</sequence>
<dbReference type="GO" id="GO:0005524">
    <property type="term" value="F:ATP binding"/>
    <property type="evidence" value="ECO:0007669"/>
    <property type="project" value="UniProtKB-KW"/>
</dbReference>
<reference evidence="5" key="1">
    <citation type="submission" date="2021-01" db="EMBL/GenBank/DDBJ databases">
        <authorList>
            <person name="Kaushik A."/>
        </authorList>
    </citation>
    <scope>NUCLEOTIDE SEQUENCE</scope>
    <source>
        <strain evidence="5">AG2-2IIIB</strain>
    </source>
</reference>
<dbReference type="OrthoDB" id="3357304at2759"/>
<comment type="caution">
    <text evidence="5">The sequence shown here is derived from an EMBL/GenBank/DDBJ whole genome shotgun (WGS) entry which is preliminary data.</text>
</comment>
<dbReference type="Pfam" id="PF00012">
    <property type="entry name" value="HSP70"/>
    <property type="match status" value="1"/>
</dbReference>
<evidence type="ECO:0000256" key="1">
    <source>
        <dbReference type="ARBA" id="ARBA00007381"/>
    </source>
</evidence>
<dbReference type="Proteomes" id="UP000663843">
    <property type="component" value="Unassembled WGS sequence"/>
</dbReference>
<dbReference type="Gene3D" id="3.30.30.30">
    <property type="match status" value="1"/>
</dbReference>
<evidence type="ECO:0000256" key="2">
    <source>
        <dbReference type="ARBA" id="ARBA00022741"/>
    </source>
</evidence>
<dbReference type="GO" id="GO:0140662">
    <property type="term" value="F:ATP-dependent protein folding chaperone"/>
    <property type="evidence" value="ECO:0007669"/>
    <property type="project" value="InterPro"/>
</dbReference>
<dbReference type="SUPFAM" id="SSF53067">
    <property type="entry name" value="Actin-like ATPase domain"/>
    <property type="match status" value="1"/>
</dbReference>
<keyword evidence="2" id="KW-0547">Nucleotide-binding</keyword>
<evidence type="ECO:0000256" key="4">
    <source>
        <dbReference type="ARBA" id="ARBA00023186"/>
    </source>
</evidence>
<proteinExistence type="inferred from homology"/>
<dbReference type="InterPro" id="IPR043129">
    <property type="entry name" value="ATPase_NBD"/>
</dbReference>
<keyword evidence="3" id="KW-0067">ATP-binding</keyword>
<organism evidence="5 6">
    <name type="scientific">Rhizoctonia solani</name>
    <dbReference type="NCBI Taxonomy" id="456999"/>
    <lineage>
        <taxon>Eukaryota</taxon>
        <taxon>Fungi</taxon>
        <taxon>Dikarya</taxon>
        <taxon>Basidiomycota</taxon>
        <taxon>Agaricomycotina</taxon>
        <taxon>Agaricomycetes</taxon>
        <taxon>Cantharellales</taxon>
        <taxon>Ceratobasidiaceae</taxon>
        <taxon>Rhizoctonia</taxon>
    </lineage>
</organism>
<dbReference type="PANTHER" id="PTHR45639:SF3">
    <property type="entry name" value="HYPOXIA UP-REGULATED PROTEIN 1"/>
    <property type="match status" value="1"/>
</dbReference>
<dbReference type="Gene3D" id="3.90.640.10">
    <property type="entry name" value="Actin, Chain A, domain 4"/>
    <property type="match status" value="1"/>
</dbReference>
<evidence type="ECO:0000313" key="6">
    <source>
        <dbReference type="Proteomes" id="UP000663843"/>
    </source>
</evidence>
<accession>A0A8H3GY56</accession>
<evidence type="ECO:0000256" key="3">
    <source>
        <dbReference type="ARBA" id="ARBA00022840"/>
    </source>
</evidence>
<dbReference type="InterPro" id="IPR013126">
    <property type="entry name" value="Hsp_70_fam"/>
</dbReference>
<gene>
    <name evidence="5" type="ORF">RDB_LOCUS110207</name>
</gene>
<dbReference type="EMBL" id="CAJMWT010003560">
    <property type="protein sequence ID" value="CAE6474139.1"/>
    <property type="molecule type" value="Genomic_DNA"/>
</dbReference>
<keyword evidence="4" id="KW-0143">Chaperone</keyword>
<dbReference type="GO" id="GO:0034663">
    <property type="term" value="C:endoplasmic reticulum chaperone complex"/>
    <property type="evidence" value="ECO:0007669"/>
    <property type="project" value="TreeGrafter"/>
</dbReference>
<dbReference type="FunFam" id="3.30.420.40:FF:000028">
    <property type="entry name" value="heat shock 70 kDa protein-like"/>
    <property type="match status" value="1"/>
</dbReference>
<dbReference type="Gene3D" id="3.30.420.40">
    <property type="match status" value="2"/>
</dbReference>
<name>A0A8H3GY56_9AGAM</name>
<comment type="similarity">
    <text evidence="1">Belongs to the heat shock protein 70 family.</text>
</comment>
<evidence type="ECO:0000313" key="5">
    <source>
        <dbReference type="EMBL" id="CAE6474139.1"/>
    </source>
</evidence>
<dbReference type="AlphaFoldDB" id="A0A8H3GY56"/>
<dbReference type="GO" id="GO:0030968">
    <property type="term" value="P:endoplasmic reticulum unfolded protein response"/>
    <property type="evidence" value="ECO:0007669"/>
    <property type="project" value="TreeGrafter"/>
</dbReference>